<dbReference type="EMBL" id="UGOD01000002">
    <property type="protein sequence ID" value="STX81277.1"/>
    <property type="molecule type" value="Genomic_DNA"/>
</dbReference>
<dbReference type="AlphaFoldDB" id="A0A378K980"/>
<sequence>MALTKAFKSTVRERAQHDADFRQALLIEAVNALLTDDIELAKSLLRDYINATISFEPLAKTMDKNSKSLQRMFSASGNPTAKSLFSVINILQKEEGIKLTVNAAH</sequence>
<dbReference type="OrthoDB" id="9794662at2"/>
<organism evidence="1 2">
    <name type="scientific">Legionella busanensis</name>
    <dbReference type="NCBI Taxonomy" id="190655"/>
    <lineage>
        <taxon>Bacteria</taxon>
        <taxon>Pseudomonadati</taxon>
        <taxon>Pseudomonadota</taxon>
        <taxon>Gammaproteobacteria</taxon>
        <taxon>Legionellales</taxon>
        <taxon>Legionellaceae</taxon>
        <taxon>Legionella</taxon>
    </lineage>
</organism>
<accession>A0A378K980</accession>
<evidence type="ECO:0000313" key="1">
    <source>
        <dbReference type="EMBL" id="STX81277.1"/>
    </source>
</evidence>
<reference evidence="1 2" key="1">
    <citation type="submission" date="2018-06" db="EMBL/GenBank/DDBJ databases">
        <authorList>
            <consortium name="Pathogen Informatics"/>
            <person name="Doyle S."/>
        </authorList>
    </citation>
    <scope>NUCLEOTIDE SEQUENCE [LARGE SCALE GENOMIC DNA]</scope>
    <source>
        <strain evidence="1 2">NCTC13316</strain>
    </source>
</reference>
<proteinExistence type="predicted"/>
<dbReference type="RefSeq" id="WP_115332685.1">
    <property type="nucleotide sequence ID" value="NZ_CAAAHP010000013.1"/>
</dbReference>
<evidence type="ECO:0000313" key="2">
    <source>
        <dbReference type="Proteomes" id="UP000254794"/>
    </source>
</evidence>
<gene>
    <name evidence="1" type="ORF">NCTC13316_03146</name>
</gene>
<dbReference type="Proteomes" id="UP000254794">
    <property type="component" value="Unassembled WGS sequence"/>
</dbReference>
<keyword evidence="2" id="KW-1185">Reference proteome</keyword>
<protein>
    <submittedName>
        <fullName evidence="1">Uncharacterized protein</fullName>
    </submittedName>
</protein>
<name>A0A378K980_9GAMM</name>